<protein>
    <submittedName>
        <fullName evidence="3">Uncharacterized protein</fullName>
    </submittedName>
</protein>
<dbReference type="Pfam" id="PF11833">
    <property type="entry name" value="CPP1-like"/>
    <property type="match status" value="1"/>
</dbReference>
<evidence type="ECO:0000256" key="2">
    <source>
        <dbReference type="SAM" id="Phobius"/>
    </source>
</evidence>
<evidence type="ECO:0000313" key="3">
    <source>
        <dbReference type="EMBL" id="JAT73728.1"/>
    </source>
</evidence>
<sequence length="307" mass="32200">IVHDLSILQMMATQGLTSRCQTLIKASACRVTLSHGALHARGPHRDGWLFRSGVQFDSTHVTRASSGRKIRLGLVHASNGESPEAPSTSLSPDEAYMVLGLATGATFEEVVRSKNRLLAKHAPGSAGAMRVEGAYDSLFMHLMRTRLAGDTAVPNKVKYADVRPRPKPKSKERSKPQPLPGGFATVSTLSDTQTASVVGVFVALGAWSLLQGLTEPNALAAANSIPGLQLALGTGSAIYILRDRKKVGLGRAVAITGAGLLLGTLVGGAVQSWLHVEMLPLWGFRSPGVLVGEFSLAGICAAVALLA</sequence>
<feature type="transmembrane region" description="Helical" evidence="2">
    <location>
        <begin position="286"/>
        <end position="306"/>
    </location>
</feature>
<keyword evidence="2" id="KW-1133">Transmembrane helix</keyword>
<dbReference type="PANTHER" id="PTHR33372:SF2">
    <property type="entry name" value="PROTEIN CHAPERONE-LIKE PROTEIN OF POR1, CHLOROPLASTIC"/>
    <property type="match status" value="1"/>
</dbReference>
<name>A0A1D2A3K5_AUXPR</name>
<feature type="compositionally biased region" description="Basic and acidic residues" evidence="1">
    <location>
        <begin position="158"/>
        <end position="175"/>
    </location>
</feature>
<dbReference type="PANTHER" id="PTHR33372">
    <property type="match status" value="1"/>
</dbReference>
<feature type="non-terminal residue" evidence="3">
    <location>
        <position position="1"/>
    </location>
</feature>
<feature type="transmembrane region" description="Helical" evidence="2">
    <location>
        <begin position="253"/>
        <end position="274"/>
    </location>
</feature>
<organism evidence="3">
    <name type="scientific">Auxenochlorella protothecoides</name>
    <name type="common">Green microalga</name>
    <name type="synonym">Chlorella protothecoides</name>
    <dbReference type="NCBI Taxonomy" id="3075"/>
    <lineage>
        <taxon>Eukaryota</taxon>
        <taxon>Viridiplantae</taxon>
        <taxon>Chlorophyta</taxon>
        <taxon>core chlorophytes</taxon>
        <taxon>Trebouxiophyceae</taxon>
        <taxon>Chlorellales</taxon>
        <taxon>Chlorellaceae</taxon>
        <taxon>Auxenochlorella</taxon>
    </lineage>
</organism>
<proteinExistence type="predicted"/>
<gene>
    <name evidence="3" type="ORF">g.13141</name>
</gene>
<feature type="region of interest" description="Disordered" evidence="1">
    <location>
        <begin position="157"/>
        <end position="184"/>
    </location>
</feature>
<dbReference type="AlphaFoldDB" id="A0A1D2A3K5"/>
<feature type="transmembrane region" description="Helical" evidence="2">
    <location>
        <begin position="219"/>
        <end position="241"/>
    </location>
</feature>
<accession>A0A1D2A3K5</accession>
<reference evidence="3" key="1">
    <citation type="submission" date="2015-08" db="EMBL/GenBank/DDBJ databases">
        <authorList>
            <person name="Babu N.S."/>
            <person name="Beckwith C.J."/>
            <person name="Beseler K.G."/>
            <person name="Brison A."/>
            <person name="Carone J.V."/>
            <person name="Caskin T.P."/>
            <person name="Diamond M."/>
            <person name="Durham M.E."/>
            <person name="Foxe J.M."/>
            <person name="Go M."/>
            <person name="Henderson B.A."/>
            <person name="Jones I.B."/>
            <person name="McGettigan J.A."/>
            <person name="Micheletti S.J."/>
            <person name="Nasrallah M.E."/>
            <person name="Ortiz D."/>
            <person name="Piller C.R."/>
            <person name="Privatt S.R."/>
            <person name="Schneider S.L."/>
            <person name="Sharp S."/>
            <person name="Smith T.C."/>
            <person name="Stanton J.D."/>
            <person name="Ullery H.E."/>
            <person name="Wilson R.J."/>
            <person name="Serrano M.G."/>
            <person name="Buck G."/>
            <person name="Lee V."/>
            <person name="Wang Y."/>
            <person name="Carvalho R."/>
            <person name="Voegtly L."/>
            <person name="Shi R."/>
            <person name="Duckworth R."/>
            <person name="Johnson A."/>
            <person name="Loviza R."/>
            <person name="Walstead R."/>
            <person name="Shah Z."/>
            <person name="Kiflezghi M."/>
            <person name="Wade K."/>
            <person name="Ball S.L."/>
            <person name="Bradley K.W."/>
            <person name="Asai D.J."/>
            <person name="Bowman C.A."/>
            <person name="Russell D.A."/>
            <person name="Pope W.H."/>
            <person name="Jacobs-Sera D."/>
            <person name="Hendrix R.W."/>
            <person name="Hatfull G.F."/>
        </authorList>
    </citation>
    <scope>NUCLEOTIDE SEQUENCE</scope>
</reference>
<dbReference type="GO" id="GO:0031969">
    <property type="term" value="C:chloroplast membrane"/>
    <property type="evidence" value="ECO:0007669"/>
    <property type="project" value="TreeGrafter"/>
</dbReference>
<dbReference type="InterPro" id="IPR021788">
    <property type="entry name" value="CPP1-like"/>
</dbReference>
<keyword evidence="2" id="KW-0812">Transmembrane</keyword>
<keyword evidence="2" id="KW-0472">Membrane</keyword>
<dbReference type="EMBL" id="GDKF01004894">
    <property type="protein sequence ID" value="JAT73728.1"/>
    <property type="molecule type" value="Transcribed_RNA"/>
</dbReference>
<evidence type="ECO:0000256" key="1">
    <source>
        <dbReference type="SAM" id="MobiDB-lite"/>
    </source>
</evidence>